<feature type="non-terminal residue" evidence="1">
    <location>
        <position position="1"/>
    </location>
</feature>
<evidence type="ECO:0000313" key="2">
    <source>
        <dbReference type="Proteomes" id="UP000257109"/>
    </source>
</evidence>
<organism evidence="1 2">
    <name type="scientific">Mucuna pruriens</name>
    <name type="common">Velvet bean</name>
    <name type="synonym">Dolichos pruriens</name>
    <dbReference type="NCBI Taxonomy" id="157652"/>
    <lineage>
        <taxon>Eukaryota</taxon>
        <taxon>Viridiplantae</taxon>
        <taxon>Streptophyta</taxon>
        <taxon>Embryophyta</taxon>
        <taxon>Tracheophyta</taxon>
        <taxon>Spermatophyta</taxon>
        <taxon>Magnoliopsida</taxon>
        <taxon>eudicotyledons</taxon>
        <taxon>Gunneridae</taxon>
        <taxon>Pentapetalae</taxon>
        <taxon>rosids</taxon>
        <taxon>fabids</taxon>
        <taxon>Fabales</taxon>
        <taxon>Fabaceae</taxon>
        <taxon>Papilionoideae</taxon>
        <taxon>50 kb inversion clade</taxon>
        <taxon>NPAAA clade</taxon>
        <taxon>indigoferoid/millettioid clade</taxon>
        <taxon>Phaseoleae</taxon>
        <taxon>Mucuna</taxon>
    </lineage>
</organism>
<name>A0A371GWW7_MUCPR</name>
<accession>A0A371GWW7</accession>
<reference evidence="1" key="1">
    <citation type="submission" date="2018-05" db="EMBL/GenBank/DDBJ databases">
        <title>Draft genome of Mucuna pruriens seed.</title>
        <authorList>
            <person name="Nnadi N.E."/>
            <person name="Vos R."/>
            <person name="Hasami M.H."/>
            <person name="Devisetty U.K."/>
            <person name="Aguiy J.C."/>
        </authorList>
    </citation>
    <scope>NUCLEOTIDE SEQUENCE [LARGE SCALE GENOMIC DNA]</scope>
    <source>
        <strain evidence="1">JCA_2017</strain>
    </source>
</reference>
<gene>
    <name evidence="1" type="ORF">CR513_22629</name>
</gene>
<dbReference type="AlphaFoldDB" id="A0A371GWW7"/>
<evidence type="ECO:0000313" key="1">
    <source>
        <dbReference type="EMBL" id="RDX94933.1"/>
    </source>
</evidence>
<keyword evidence="2" id="KW-1185">Reference proteome</keyword>
<dbReference type="STRING" id="157652.A0A371GWW7"/>
<dbReference type="Proteomes" id="UP000257109">
    <property type="component" value="Unassembled WGS sequence"/>
</dbReference>
<proteinExistence type="predicted"/>
<dbReference type="GO" id="GO:0016787">
    <property type="term" value="F:hydrolase activity"/>
    <property type="evidence" value="ECO:0007669"/>
    <property type="project" value="UniProtKB-KW"/>
</dbReference>
<dbReference type="EMBL" id="QJKJ01004249">
    <property type="protein sequence ID" value="RDX94933.1"/>
    <property type="molecule type" value="Genomic_DNA"/>
</dbReference>
<comment type="caution">
    <text evidence="1">The sequence shown here is derived from an EMBL/GenBank/DDBJ whole genome shotgun (WGS) entry which is preliminary data.</text>
</comment>
<protein>
    <submittedName>
        <fullName evidence="1">3-hydroxyisobutyryl-CoA hydrolase-like protein 2, mitochondrial</fullName>
    </submittedName>
</protein>
<dbReference type="OrthoDB" id="1737613at2759"/>
<sequence>MVARLKRLYDSWEENYDMTFGRAFCSGADVVRLYQSLNEGEFFNPSSGYINFEQTRFMSGNTDEAEQFFKTLYSFGHILNHIVGSQSLHEKCNSSFKLSIGSQ</sequence>